<evidence type="ECO:0000313" key="1">
    <source>
        <dbReference type="EMBL" id="KTT68792.1"/>
    </source>
</evidence>
<organism evidence="1 2">
    <name type="scientific">Sphingomonas sanguinis</name>
    <dbReference type="NCBI Taxonomy" id="33051"/>
    <lineage>
        <taxon>Bacteria</taxon>
        <taxon>Pseudomonadati</taxon>
        <taxon>Pseudomonadota</taxon>
        <taxon>Alphaproteobacteria</taxon>
        <taxon>Sphingomonadales</taxon>
        <taxon>Sphingomonadaceae</taxon>
        <taxon>Sphingomonas</taxon>
    </lineage>
</organism>
<name>A0A147HV92_9SPHN</name>
<sequence length="150" mass="16147">MVMSERSRKAVSNQSFVAPCRQPARLWAVSGGAAWAAPLPPRGGVDGRQGGTPPKPRATFIRPLAQPIFWISSQFQIRWDAQVDGVTEHGRLSSSAKTGSGVSILILAALTRGAEAAKSEWAGRVGEDRKVLGWGRSRTTTLWGEVVRVN</sequence>
<dbReference type="AlphaFoldDB" id="A0A147HV92"/>
<comment type="caution">
    <text evidence="1">The sequence shown here is derived from an EMBL/GenBank/DDBJ whole genome shotgun (WGS) entry which is preliminary data.</text>
</comment>
<reference evidence="1 2" key="1">
    <citation type="journal article" date="2016" name="Front. Microbiol.">
        <title>Genomic Resource of Rice Seed Associated Bacteria.</title>
        <authorList>
            <person name="Midha S."/>
            <person name="Bansal K."/>
            <person name="Sharma S."/>
            <person name="Kumar N."/>
            <person name="Patil P.P."/>
            <person name="Chaudhry V."/>
            <person name="Patil P.B."/>
        </authorList>
    </citation>
    <scope>NUCLEOTIDE SEQUENCE [LARGE SCALE GENOMIC DNA]</scope>
    <source>
        <strain evidence="1 2">NS319</strain>
    </source>
</reference>
<dbReference type="Proteomes" id="UP000072867">
    <property type="component" value="Unassembled WGS sequence"/>
</dbReference>
<dbReference type="PATRIC" id="fig|33051.3.peg.3678"/>
<proteinExistence type="predicted"/>
<accession>A0A147HV92</accession>
<protein>
    <submittedName>
        <fullName evidence="1">Uncharacterized protein</fullName>
    </submittedName>
</protein>
<evidence type="ECO:0000313" key="2">
    <source>
        <dbReference type="Proteomes" id="UP000072867"/>
    </source>
</evidence>
<gene>
    <name evidence="1" type="ORF">NS319_12200</name>
</gene>
<dbReference type="EMBL" id="LDTD01000086">
    <property type="protein sequence ID" value="KTT68792.1"/>
    <property type="molecule type" value="Genomic_DNA"/>
</dbReference>